<dbReference type="AlphaFoldDB" id="A0A897MPG2"/>
<dbReference type="Proteomes" id="UP000663586">
    <property type="component" value="Chromosome"/>
</dbReference>
<name>A0A897MPG2_9EURY</name>
<evidence type="ECO:0000313" key="3">
    <source>
        <dbReference type="Proteomes" id="UP000663586"/>
    </source>
</evidence>
<dbReference type="EMBL" id="CP064786">
    <property type="protein sequence ID" value="QSG02302.1"/>
    <property type="molecule type" value="Genomic_DNA"/>
</dbReference>
<organism evidence="2 3">
    <name type="scientific">Natranaeroarchaeum sulfidigenes</name>
    <dbReference type="NCBI Taxonomy" id="2784880"/>
    <lineage>
        <taxon>Archaea</taxon>
        <taxon>Methanobacteriati</taxon>
        <taxon>Methanobacteriota</taxon>
        <taxon>Stenosarchaea group</taxon>
        <taxon>Halobacteria</taxon>
        <taxon>Halobacteriales</taxon>
        <taxon>Natronoarchaeaceae</taxon>
        <taxon>Natranaeroarchaeum</taxon>
    </lineage>
</organism>
<dbReference type="Pfam" id="PF24444">
    <property type="entry name" value="DUF7563"/>
    <property type="match status" value="1"/>
</dbReference>
<dbReference type="InterPro" id="IPR055985">
    <property type="entry name" value="DUF7563"/>
</dbReference>
<sequence length="100" mass="11121">MVGVLKLVTESDESATCRNCGAHVSEDFRRVFGDEDHVAHRCPECDTSRRLSRGSAAGVAVSVSDPERRPPTRRADQRRRRDRRRTARAYPAGGAGEVDR</sequence>
<evidence type="ECO:0000313" key="2">
    <source>
        <dbReference type="EMBL" id="QSG02302.1"/>
    </source>
</evidence>
<feature type="compositionally biased region" description="Basic residues" evidence="1">
    <location>
        <begin position="76"/>
        <end position="87"/>
    </location>
</feature>
<proteinExistence type="predicted"/>
<feature type="region of interest" description="Disordered" evidence="1">
    <location>
        <begin position="45"/>
        <end position="100"/>
    </location>
</feature>
<feature type="compositionally biased region" description="Basic and acidic residues" evidence="1">
    <location>
        <begin position="65"/>
        <end position="75"/>
    </location>
</feature>
<reference evidence="2" key="1">
    <citation type="submission" date="2020-11" db="EMBL/GenBank/DDBJ databases">
        <title>Carbohydrate-dependent, anaerobic sulfur respiration: A novel catabolism in halophilic archaea.</title>
        <authorList>
            <person name="Sorokin D.Y."/>
            <person name="Messina E."/>
            <person name="Smedile F."/>
            <person name="La Cono V."/>
            <person name="Hallsworth J.E."/>
            <person name="Yakimov M.M."/>
        </authorList>
    </citation>
    <scope>NUCLEOTIDE SEQUENCE</scope>
    <source>
        <strain evidence="2">AArc-S</strain>
    </source>
</reference>
<evidence type="ECO:0000256" key="1">
    <source>
        <dbReference type="SAM" id="MobiDB-lite"/>
    </source>
</evidence>
<accession>A0A897MPG2</accession>
<gene>
    <name evidence="2" type="ORF">AArcS_1081</name>
</gene>
<dbReference type="RefSeq" id="WP_375139648.1">
    <property type="nucleotide sequence ID" value="NZ_CP064786.1"/>
</dbReference>
<dbReference type="KEGG" id="hara:AArcS_1081"/>
<keyword evidence="3" id="KW-1185">Reference proteome</keyword>
<dbReference type="GeneID" id="94824373"/>
<protein>
    <submittedName>
        <fullName evidence="2">Zinc finger protein</fullName>
    </submittedName>
</protein>